<dbReference type="InterPro" id="IPR004827">
    <property type="entry name" value="bZIP"/>
</dbReference>
<dbReference type="Proteomes" id="UP001314263">
    <property type="component" value="Unassembled WGS sequence"/>
</dbReference>
<organism evidence="4 5">
    <name type="scientific">Coccomyxa viridis</name>
    <dbReference type="NCBI Taxonomy" id="1274662"/>
    <lineage>
        <taxon>Eukaryota</taxon>
        <taxon>Viridiplantae</taxon>
        <taxon>Chlorophyta</taxon>
        <taxon>core chlorophytes</taxon>
        <taxon>Trebouxiophyceae</taxon>
        <taxon>Trebouxiophyceae incertae sedis</taxon>
        <taxon>Coccomyxaceae</taxon>
        <taxon>Coccomyxa</taxon>
    </lineage>
</organism>
<dbReference type="SMART" id="SM00338">
    <property type="entry name" value="BRLZ"/>
    <property type="match status" value="1"/>
</dbReference>
<feature type="coiled-coil region" evidence="1">
    <location>
        <begin position="145"/>
        <end position="197"/>
    </location>
</feature>
<reference evidence="4 5" key="1">
    <citation type="submission" date="2023-10" db="EMBL/GenBank/DDBJ databases">
        <authorList>
            <person name="Maclean D."/>
            <person name="Macfadyen A."/>
        </authorList>
    </citation>
    <scope>NUCLEOTIDE SEQUENCE [LARGE SCALE GENOMIC DNA]</scope>
</reference>
<evidence type="ECO:0000313" key="4">
    <source>
        <dbReference type="EMBL" id="CAK0787063.1"/>
    </source>
</evidence>
<dbReference type="Gene3D" id="1.20.5.170">
    <property type="match status" value="1"/>
</dbReference>
<dbReference type="AlphaFoldDB" id="A0AAV1IM58"/>
<comment type="caution">
    <text evidence="4">The sequence shown here is derived from an EMBL/GenBank/DDBJ whole genome shotgun (WGS) entry which is preliminary data.</text>
</comment>
<keyword evidence="5" id="KW-1185">Reference proteome</keyword>
<feature type="compositionally biased region" description="Polar residues" evidence="2">
    <location>
        <begin position="113"/>
        <end position="128"/>
    </location>
</feature>
<evidence type="ECO:0000259" key="3">
    <source>
        <dbReference type="PROSITE" id="PS50217"/>
    </source>
</evidence>
<dbReference type="SUPFAM" id="SSF57959">
    <property type="entry name" value="Leucine zipper domain"/>
    <property type="match status" value="1"/>
</dbReference>
<dbReference type="PROSITE" id="PS50217">
    <property type="entry name" value="BZIP"/>
    <property type="match status" value="1"/>
</dbReference>
<sequence length="460" mass="51690">MQAPQHAPMDDILLEDSILQYFGGVDRPSDPRPSAATAPLAVAGDPLDIDLSGAYFDMKNDIPLHEGRRWSQGHARQPSLAGSFKEPGNSPQSSGDRNADSGGGSGHRRSTLDGCNSGSPSNTASGKSFRQVLAERNKQAQRRFRQRQKDKIDDLQAKLAGVQEQRTQLRSRAHMLASALQLRKEELRKLRERQAQAVSLDEEDLAREFSGAVRLTVHVQEEVTLTPEQIKKMTDRDIARLWSQYVKELAVLLVRAEGGDPPPEVIARMEELVCRELLLLYIRAALTNMSNVKRFIATSKIENMRMPLKDEGIRMWRSVAEALQLSREQYQSTSQLWSSFRARLAEVFVERKQLHKGIAGTMPNGILGQDFAIQHLQACELMDALKKNLRQEHVLIHEFLSTFYTQTLTPLLGARLLVKSFPWYPDIPAVCIWISALAGNADALTELRRLLPDEIIKPPH</sequence>
<protein>
    <recommendedName>
        <fullName evidence="3">BZIP domain-containing protein</fullName>
    </recommendedName>
</protein>
<gene>
    <name evidence="4" type="ORF">CVIRNUC_010279</name>
</gene>
<evidence type="ECO:0000256" key="2">
    <source>
        <dbReference type="SAM" id="MobiDB-lite"/>
    </source>
</evidence>
<feature type="region of interest" description="Disordered" evidence="2">
    <location>
        <begin position="67"/>
        <end position="129"/>
    </location>
</feature>
<dbReference type="EMBL" id="CAUYUE010000016">
    <property type="protein sequence ID" value="CAK0787063.1"/>
    <property type="molecule type" value="Genomic_DNA"/>
</dbReference>
<dbReference type="GO" id="GO:0003700">
    <property type="term" value="F:DNA-binding transcription factor activity"/>
    <property type="evidence" value="ECO:0007669"/>
    <property type="project" value="InterPro"/>
</dbReference>
<dbReference type="InterPro" id="IPR046347">
    <property type="entry name" value="bZIP_sf"/>
</dbReference>
<evidence type="ECO:0000256" key="1">
    <source>
        <dbReference type="SAM" id="Coils"/>
    </source>
</evidence>
<feature type="domain" description="BZIP" evidence="3">
    <location>
        <begin position="135"/>
        <end position="190"/>
    </location>
</feature>
<accession>A0AAV1IM58</accession>
<evidence type="ECO:0000313" key="5">
    <source>
        <dbReference type="Proteomes" id="UP001314263"/>
    </source>
</evidence>
<keyword evidence="1" id="KW-0175">Coiled coil</keyword>
<proteinExistence type="predicted"/>
<name>A0AAV1IM58_9CHLO</name>